<feature type="transmembrane region" description="Helical" evidence="4">
    <location>
        <begin position="7"/>
        <end position="28"/>
    </location>
</feature>
<gene>
    <name evidence="6" type="ORF">FBQ74_17310</name>
</gene>
<dbReference type="GO" id="GO:0005886">
    <property type="term" value="C:plasma membrane"/>
    <property type="evidence" value="ECO:0007669"/>
    <property type="project" value="TreeGrafter"/>
</dbReference>
<keyword evidence="4" id="KW-1133">Transmembrane helix</keyword>
<dbReference type="EC" id="2.7.7.65" evidence="1"/>
<keyword evidence="7" id="KW-1185">Reference proteome</keyword>
<evidence type="ECO:0000259" key="5">
    <source>
        <dbReference type="PROSITE" id="PS50887"/>
    </source>
</evidence>
<sequence length="398" mass="44476">MYLNKDIQSAITKFSLLVIILIGGGVYLNSPPALVQPLATLPWLPVAATLGAVALSLKLNQQRILNAALYLLLSQVILFIKPSLLFTDIYQISLVTGMVMALAITLKGKDRSVTIKGIFDGFLLLAFMTVVWMLIGMAIEHFLSSKRQLIELVIYSAVIMYCIYRMLEKPTNNNFIISVIAISHTILIYNHLVATNLTLTFLACLCICLQIADSHNMAYYDELTGIKGRRGLSMDSSNLGTDYTVAMADVDHFKKFNDTHGHEVGDQVLKMVAQKFNRIGGGGKAYRYGGEEFTLLFPGKSPEEAKQYLEEVRLEIEQYPFRIRNTAQRKKSTEEDRNTTESPAQIVQVTVSIGATSPSYQHEKFEKVQSRADELLYEAKHNGRNNVVAKESNFVSES</sequence>
<dbReference type="KEGG" id="salk:FBQ74_17310"/>
<dbReference type="SUPFAM" id="SSF55073">
    <property type="entry name" value="Nucleotide cyclase"/>
    <property type="match status" value="1"/>
</dbReference>
<feature type="transmembrane region" description="Helical" evidence="4">
    <location>
        <begin position="40"/>
        <end position="57"/>
    </location>
</feature>
<proteinExistence type="predicted"/>
<dbReference type="GO" id="GO:0052621">
    <property type="term" value="F:diguanylate cyclase activity"/>
    <property type="evidence" value="ECO:0007669"/>
    <property type="project" value="UniProtKB-EC"/>
</dbReference>
<geneLocation type="plasmid" evidence="6 7">
    <name>plas12</name>
</geneLocation>
<feature type="domain" description="GGDEF" evidence="5">
    <location>
        <begin position="241"/>
        <end position="392"/>
    </location>
</feature>
<dbReference type="EMBL" id="CP039853">
    <property type="protein sequence ID" value="QCZ95306.1"/>
    <property type="molecule type" value="Genomic_DNA"/>
</dbReference>
<comment type="catalytic activity">
    <reaction evidence="2">
        <text>2 GTP = 3',3'-c-di-GMP + 2 diphosphate</text>
        <dbReference type="Rhea" id="RHEA:24898"/>
        <dbReference type="ChEBI" id="CHEBI:33019"/>
        <dbReference type="ChEBI" id="CHEBI:37565"/>
        <dbReference type="ChEBI" id="CHEBI:58805"/>
        <dbReference type="EC" id="2.7.7.65"/>
    </reaction>
</comment>
<dbReference type="Proteomes" id="UP000304912">
    <property type="component" value="Plasmid plas12"/>
</dbReference>
<dbReference type="Pfam" id="PF00990">
    <property type="entry name" value="GGDEF"/>
    <property type="match status" value="1"/>
</dbReference>
<feature type="transmembrane region" description="Helical" evidence="4">
    <location>
        <begin position="149"/>
        <end position="167"/>
    </location>
</feature>
<dbReference type="PANTHER" id="PTHR45138">
    <property type="entry name" value="REGULATORY COMPONENTS OF SENSORY TRANSDUCTION SYSTEM"/>
    <property type="match status" value="1"/>
</dbReference>
<evidence type="ECO:0000313" key="7">
    <source>
        <dbReference type="Proteomes" id="UP000304912"/>
    </source>
</evidence>
<dbReference type="GO" id="GO:0043709">
    <property type="term" value="P:cell adhesion involved in single-species biofilm formation"/>
    <property type="evidence" value="ECO:0007669"/>
    <property type="project" value="TreeGrafter"/>
</dbReference>
<dbReference type="Gene3D" id="3.30.70.270">
    <property type="match status" value="1"/>
</dbReference>
<dbReference type="GO" id="GO:1902201">
    <property type="term" value="P:negative regulation of bacterial-type flagellum-dependent cell motility"/>
    <property type="evidence" value="ECO:0007669"/>
    <property type="project" value="TreeGrafter"/>
</dbReference>
<feature type="transmembrane region" description="Helical" evidence="4">
    <location>
        <begin position="89"/>
        <end position="106"/>
    </location>
</feature>
<feature type="transmembrane region" description="Helical" evidence="4">
    <location>
        <begin position="118"/>
        <end position="143"/>
    </location>
</feature>
<evidence type="ECO:0000256" key="1">
    <source>
        <dbReference type="ARBA" id="ARBA00012528"/>
    </source>
</evidence>
<reference evidence="6 7" key="1">
    <citation type="submission" date="2019-04" db="EMBL/GenBank/DDBJ databases">
        <title>Salinimonas iocasae sp. nov., a halophilic bacterium isolated from the outer tube casing of tubeworms in Okinawa Trough.</title>
        <authorList>
            <person name="Zhang H."/>
            <person name="Wang H."/>
            <person name="Li C."/>
        </authorList>
    </citation>
    <scope>NUCLEOTIDE SEQUENCE [LARGE SCALE GENOMIC DNA]</scope>
    <source>
        <strain evidence="6 7">KX18D6</strain>
        <plasmid evidence="6 7">plas12</plasmid>
    </source>
</reference>
<evidence type="ECO:0000256" key="3">
    <source>
        <dbReference type="SAM" id="MobiDB-lite"/>
    </source>
</evidence>
<name>A0A5B7YIM1_9ALTE</name>
<dbReference type="RefSeq" id="WP_139758033.1">
    <property type="nucleotide sequence ID" value="NZ_CP039853.1"/>
</dbReference>
<evidence type="ECO:0000313" key="6">
    <source>
        <dbReference type="EMBL" id="QCZ95306.1"/>
    </source>
</evidence>
<dbReference type="InterPro" id="IPR043128">
    <property type="entry name" value="Rev_trsase/Diguanyl_cyclase"/>
</dbReference>
<feature type="region of interest" description="Disordered" evidence="3">
    <location>
        <begin position="325"/>
        <end position="344"/>
    </location>
</feature>
<dbReference type="InterPro" id="IPR000160">
    <property type="entry name" value="GGDEF_dom"/>
</dbReference>
<dbReference type="InterPro" id="IPR029787">
    <property type="entry name" value="Nucleotide_cyclase"/>
</dbReference>
<dbReference type="InterPro" id="IPR050469">
    <property type="entry name" value="Diguanylate_Cyclase"/>
</dbReference>
<organism evidence="6 7">
    <name type="scientific">Salinimonas iocasae</name>
    <dbReference type="NCBI Taxonomy" id="2572577"/>
    <lineage>
        <taxon>Bacteria</taxon>
        <taxon>Pseudomonadati</taxon>
        <taxon>Pseudomonadota</taxon>
        <taxon>Gammaproteobacteria</taxon>
        <taxon>Alteromonadales</taxon>
        <taxon>Alteromonadaceae</taxon>
        <taxon>Alteromonas/Salinimonas group</taxon>
        <taxon>Salinimonas</taxon>
    </lineage>
</organism>
<evidence type="ECO:0000256" key="4">
    <source>
        <dbReference type="SAM" id="Phobius"/>
    </source>
</evidence>
<dbReference type="SMART" id="SM00267">
    <property type="entry name" value="GGDEF"/>
    <property type="match status" value="1"/>
</dbReference>
<keyword evidence="4" id="KW-0472">Membrane</keyword>
<dbReference type="AlphaFoldDB" id="A0A5B7YIM1"/>
<dbReference type="CDD" id="cd01949">
    <property type="entry name" value="GGDEF"/>
    <property type="match status" value="1"/>
</dbReference>
<dbReference type="PANTHER" id="PTHR45138:SF9">
    <property type="entry name" value="DIGUANYLATE CYCLASE DGCM-RELATED"/>
    <property type="match status" value="1"/>
</dbReference>
<accession>A0A5B7YIM1</accession>
<keyword evidence="4" id="KW-0812">Transmembrane</keyword>
<keyword evidence="6" id="KW-0614">Plasmid</keyword>
<dbReference type="PROSITE" id="PS50887">
    <property type="entry name" value="GGDEF"/>
    <property type="match status" value="1"/>
</dbReference>
<feature type="transmembrane region" description="Helical" evidence="4">
    <location>
        <begin position="174"/>
        <end position="193"/>
    </location>
</feature>
<dbReference type="NCBIfam" id="TIGR00254">
    <property type="entry name" value="GGDEF"/>
    <property type="match status" value="1"/>
</dbReference>
<dbReference type="OrthoDB" id="5289013at2"/>
<evidence type="ECO:0000256" key="2">
    <source>
        <dbReference type="ARBA" id="ARBA00034247"/>
    </source>
</evidence>
<feature type="transmembrane region" description="Helical" evidence="4">
    <location>
        <begin position="64"/>
        <end position="83"/>
    </location>
</feature>
<protein>
    <recommendedName>
        <fullName evidence="1">diguanylate cyclase</fullName>
        <ecNumber evidence="1">2.7.7.65</ecNumber>
    </recommendedName>
</protein>